<keyword evidence="4 15" id="KW-0285">Flavoprotein</keyword>
<comment type="function">
    <text evidence="1">Catalyzes the phosphorylation of riboflavin to FMN followed by the adenylation of FMN to FAD.</text>
</comment>
<reference evidence="17" key="1">
    <citation type="journal article" date="2014" name="Int. J. Syst. Evol. Microbiol.">
        <title>Complete genome sequence of Corynebacterium casei LMG S-19264T (=DSM 44701T), isolated from a smear-ripened cheese.</title>
        <authorList>
            <consortium name="US DOE Joint Genome Institute (JGI-PGF)"/>
            <person name="Walter F."/>
            <person name="Albersmeier A."/>
            <person name="Kalinowski J."/>
            <person name="Ruckert C."/>
        </authorList>
    </citation>
    <scope>NUCLEOTIDE SEQUENCE</scope>
    <source>
        <strain evidence="17">KCTC 32513</strain>
    </source>
</reference>
<evidence type="ECO:0000256" key="10">
    <source>
        <dbReference type="ARBA" id="ARBA00022827"/>
    </source>
</evidence>
<dbReference type="CDD" id="cd02064">
    <property type="entry name" value="FAD_synthetase_N"/>
    <property type="match status" value="1"/>
</dbReference>
<dbReference type="UniPathway" id="UPA00277">
    <property type="reaction ID" value="UER00407"/>
</dbReference>
<dbReference type="AlphaFoldDB" id="A0A8J3G2N1"/>
<evidence type="ECO:0000256" key="1">
    <source>
        <dbReference type="ARBA" id="ARBA00002121"/>
    </source>
</evidence>
<evidence type="ECO:0000313" key="17">
    <source>
        <dbReference type="EMBL" id="GHA96308.1"/>
    </source>
</evidence>
<comment type="caution">
    <text evidence="17">The sequence shown here is derived from an EMBL/GenBank/DDBJ whole genome shotgun (WGS) entry which is preliminary data.</text>
</comment>
<keyword evidence="10 15" id="KW-0274">FAD</keyword>
<dbReference type="Pfam" id="PF01687">
    <property type="entry name" value="Flavokinase"/>
    <property type="match status" value="1"/>
</dbReference>
<comment type="pathway">
    <text evidence="2 15">Cofactor biosynthesis; FAD biosynthesis; FAD from FMN: step 1/1.</text>
</comment>
<dbReference type="PANTHER" id="PTHR22749">
    <property type="entry name" value="RIBOFLAVIN KINASE/FMN ADENYLYLTRANSFERASE"/>
    <property type="match status" value="1"/>
</dbReference>
<protein>
    <recommendedName>
        <fullName evidence="15">Riboflavin biosynthesis protein</fullName>
    </recommendedName>
    <domain>
        <recommendedName>
            <fullName evidence="15">Riboflavin kinase</fullName>
            <ecNumber evidence="15">2.7.1.26</ecNumber>
        </recommendedName>
        <alternativeName>
            <fullName evidence="15">Flavokinase</fullName>
        </alternativeName>
    </domain>
    <domain>
        <recommendedName>
            <fullName evidence="15">FMN adenylyltransferase</fullName>
            <ecNumber evidence="15">2.7.7.2</ecNumber>
        </recommendedName>
        <alternativeName>
            <fullName evidence="15">FAD pyrophosphorylase</fullName>
        </alternativeName>
        <alternativeName>
            <fullName evidence="15">FAD synthase</fullName>
        </alternativeName>
    </domain>
</protein>
<dbReference type="Gene3D" id="3.40.50.620">
    <property type="entry name" value="HUPs"/>
    <property type="match status" value="1"/>
</dbReference>
<organism evidence="17 18">
    <name type="scientific">Algimonas arctica</name>
    <dbReference type="NCBI Taxonomy" id="1479486"/>
    <lineage>
        <taxon>Bacteria</taxon>
        <taxon>Pseudomonadati</taxon>
        <taxon>Pseudomonadota</taxon>
        <taxon>Alphaproteobacteria</taxon>
        <taxon>Maricaulales</taxon>
        <taxon>Robiginitomaculaceae</taxon>
        <taxon>Algimonas</taxon>
    </lineage>
</organism>
<dbReference type="SUPFAM" id="SSF82114">
    <property type="entry name" value="Riboflavin kinase-like"/>
    <property type="match status" value="1"/>
</dbReference>
<dbReference type="GO" id="GO:0003919">
    <property type="term" value="F:FMN adenylyltransferase activity"/>
    <property type="evidence" value="ECO:0007669"/>
    <property type="project" value="UniProtKB-UniRule"/>
</dbReference>
<comment type="similarity">
    <text evidence="15">Belongs to the ribF family.</text>
</comment>
<evidence type="ECO:0000256" key="14">
    <source>
        <dbReference type="ARBA" id="ARBA00049494"/>
    </source>
</evidence>
<dbReference type="InterPro" id="IPR014729">
    <property type="entry name" value="Rossmann-like_a/b/a_fold"/>
</dbReference>
<dbReference type="InterPro" id="IPR015864">
    <property type="entry name" value="FAD_synthase"/>
</dbReference>
<comment type="pathway">
    <text evidence="3 15">Cofactor biosynthesis; FMN biosynthesis; FMN from riboflavin (ATP route): step 1/1.</text>
</comment>
<keyword evidence="8 15" id="KW-0547">Nucleotide-binding</keyword>
<dbReference type="EMBL" id="BMZH01000007">
    <property type="protein sequence ID" value="GHA96308.1"/>
    <property type="molecule type" value="Genomic_DNA"/>
</dbReference>
<evidence type="ECO:0000256" key="2">
    <source>
        <dbReference type="ARBA" id="ARBA00004726"/>
    </source>
</evidence>
<evidence type="ECO:0000256" key="12">
    <source>
        <dbReference type="ARBA" id="ARBA00023268"/>
    </source>
</evidence>
<dbReference type="RefSeq" id="WP_189497839.1">
    <property type="nucleotide sequence ID" value="NZ_BMZH01000007.1"/>
</dbReference>
<keyword evidence="11 15" id="KW-0067">ATP-binding</keyword>
<evidence type="ECO:0000256" key="15">
    <source>
        <dbReference type="PIRNR" id="PIRNR004491"/>
    </source>
</evidence>
<comment type="catalytic activity">
    <reaction evidence="13 15">
        <text>riboflavin + ATP = FMN + ADP + H(+)</text>
        <dbReference type="Rhea" id="RHEA:14357"/>
        <dbReference type="ChEBI" id="CHEBI:15378"/>
        <dbReference type="ChEBI" id="CHEBI:30616"/>
        <dbReference type="ChEBI" id="CHEBI:57986"/>
        <dbReference type="ChEBI" id="CHEBI:58210"/>
        <dbReference type="ChEBI" id="CHEBI:456216"/>
        <dbReference type="EC" id="2.7.1.26"/>
    </reaction>
</comment>
<gene>
    <name evidence="17" type="ORF">GCM10009069_19160</name>
</gene>
<evidence type="ECO:0000256" key="4">
    <source>
        <dbReference type="ARBA" id="ARBA00022630"/>
    </source>
</evidence>
<dbReference type="GO" id="GO:0005524">
    <property type="term" value="F:ATP binding"/>
    <property type="evidence" value="ECO:0007669"/>
    <property type="project" value="UniProtKB-UniRule"/>
</dbReference>
<dbReference type="Pfam" id="PF06574">
    <property type="entry name" value="FAD_syn"/>
    <property type="match status" value="1"/>
</dbReference>
<dbReference type="GO" id="GO:0009231">
    <property type="term" value="P:riboflavin biosynthetic process"/>
    <property type="evidence" value="ECO:0007669"/>
    <property type="project" value="InterPro"/>
</dbReference>
<reference evidence="17" key="2">
    <citation type="submission" date="2020-09" db="EMBL/GenBank/DDBJ databases">
        <authorList>
            <person name="Sun Q."/>
            <person name="Kim S."/>
        </authorList>
    </citation>
    <scope>NUCLEOTIDE SEQUENCE</scope>
    <source>
        <strain evidence="17">KCTC 32513</strain>
    </source>
</reference>
<evidence type="ECO:0000256" key="3">
    <source>
        <dbReference type="ARBA" id="ARBA00005201"/>
    </source>
</evidence>
<dbReference type="EC" id="2.7.1.26" evidence="15"/>
<dbReference type="SMART" id="SM00904">
    <property type="entry name" value="Flavokinase"/>
    <property type="match status" value="1"/>
</dbReference>
<dbReference type="InterPro" id="IPR023468">
    <property type="entry name" value="Riboflavin_kinase"/>
</dbReference>
<evidence type="ECO:0000256" key="5">
    <source>
        <dbReference type="ARBA" id="ARBA00022643"/>
    </source>
</evidence>
<keyword evidence="7 15" id="KW-0548">Nucleotidyltransferase</keyword>
<sequence length="322" mass="35839">MRSFNRYTDIPDEVRGAVIALGNFDGLHRGHQAVIAQVREIAAAQGAPVGIGLFRPHPYRYFKPDAPPFRLMSGGLREGLLGDLGVDVLFELPFNVALRDMDDEEFVETVLHQGLGIRHVVVGEDYGFGKNRCGNVESLTRLCADRGIGVTAVSPVGLHKLYGKYGSTEIRKALQQGDVFHAQHMLSRPWMVDGIVAMGQQRGRTINFPTANLDFGDLVRPKFGVYAVECHVAGEAEWRPAVANTGTRPTVDGDEARLEVHIFDFDRDIYGQRLTVRFRSFIRDEKKFDSFEDLRQQIARDADGARAIFGILRKGSDGIAKR</sequence>
<keyword evidence="5 15" id="KW-0288">FMN</keyword>
<evidence type="ECO:0000256" key="6">
    <source>
        <dbReference type="ARBA" id="ARBA00022679"/>
    </source>
</evidence>
<dbReference type="SUPFAM" id="SSF52374">
    <property type="entry name" value="Nucleotidylyl transferase"/>
    <property type="match status" value="1"/>
</dbReference>
<dbReference type="NCBIfam" id="NF004160">
    <property type="entry name" value="PRK05627.1-3"/>
    <property type="match status" value="1"/>
</dbReference>
<evidence type="ECO:0000313" key="18">
    <source>
        <dbReference type="Proteomes" id="UP000634004"/>
    </source>
</evidence>
<keyword evidence="9 15" id="KW-0418">Kinase</keyword>
<dbReference type="Gene3D" id="2.40.30.30">
    <property type="entry name" value="Riboflavin kinase-like"/>
    <property type="match status" value="1"/>
</dbReference>
<comment type="catalytic activity">
    <reaction evidence="14 15">
        <text>FMN + ATP + H(+) = FAD + diphosphate</text>
        <dbReference type="Rhea" id="RHEA:17237"/>
        <dbReference type="ChEBI" id="CHEBI:15378"/>
        <dbReference type="ChEBI" id="CHEBI:30616"/>
        <dbReference type="ChEBI" id="CHEBI:33019"/>
        <dbReference type="ChEBI" id="CHEBI:57692"/>
        <dbReference type="ChEBI" id="CHEBI:58210"/>
        <dbReference type="EC" id="2.7.7.2"/>
    </reaction>
</comment>
<keyword evidence="12" id="KW-0511">Multifunctional enzyme</keyword>
<evidence type="ECO:0000259" key="16">
    <source>
        <dbReference type="SMART" id="SM00904"/>
    </source>
</evidence>
<keyword evidence="18" id="KW-1185">Reference proteome</keyword>
<dbReference type="InterPro" id="IPR002606">
    <property type="entry name" value="Riboflavin_kinase_bac"/>
</dbReference>
<dbReference type="EC" id="2.7.7.2" evidence="15"/>
<evidence type="ECO:0000256" key="11">
    <source>
        <dbReference type="ARBA" id="ARBA00022840"/>
    </source>
</evidence>
<dbReference type="UniPathway" id="UPA00276">
    <property type="reaction ID" value="UER00406"/>
</dbReference>
<evidence type="ECO:0000256" key="8">
    <source>
        <dbReference type="ARBA" id="ARBA00022741"/>
    </source>
</evidence>
<dbReference type="GO" id="GO:0008531">
    <property type="term" value="F:riboflavin kinase activity"/>
    <property type="evidence" value="ECO:0007669"/>
    <property type="project" value="UniProtKB-UniRule"/>
</dbReference>
<name>A0A8J3G2N1_9PROT</name>
<dbReference type="Proteomes" id="UP000634004">
    <property type="component" value="Unassembled WGS sequence"/>
</dbReference>
<feature type="domain" description="Riboflavin kinase" evidence="16">
    <location>
        <begin position="185"/>
        <end position="310"/>
    </location>
</feature>
<dbReference type="PIRSF" id="PIRSF004491">
    <property type="entry name" value="FAD_Synth"/>
    <property type="match status" value="1"/>
</dbReference>
<evidence type="ECO:0000256" key="9">
    <source>
        <dbReference type="ARBA" id="ARBA00022777"/>
    </source>
</evidence>
<proteinExistence type="inferred from homology"/>
<accession>A0A8J3G2N1</accession>
<dbReference type="GO" id="GO:0009398">
    <property type="term" value="P:FMN biosynthetic process"/>
    <property type="evidence" value="ECO:0007669"/>
    <property type="project" value="UniProtKB-UniRule"/>
</dbReference>
<dbReference type="GO" id="GO:0006747">
    <property type="term" value="P:FAD biosynthetic process"/>
    <property type="evidence" value="ECO:0007669"/>
    <property type="project" value="UniProtKB-UniRule"/>
</dbReference>
<evidence type="ECO:0000256" key="7">
    <source>
        <dbReference type="ARBA" id="ARBA00022695"/>
    </source>
</evidence>
<dbReference type="NCBIfam" id="TIGR00083">
    <property type="entry name" value="ribF"/>
    <property type="match status" value="1"/>
</dbReference>
<keyword evidence="6 15" id="KW-0808">Transferase</keyword>
<dbReference type="InterPro" id="IPR015865">
    <property type="entry name" value="Riboflavin_kinase_bac/euk"/>
</dbReference>
<evidence type="ECO:0000256" key="13">
    <source>
        <dbReference type="ARBA" id="ARBA00047880"/>
    </source>
</evidence>
<dbReference type="InterPro" id="IPR023465">
    <property type="entry name" value="Riboflavin_kinase_dom_sf"/>
</dbReference>
<dbReference type="PANTHER" id="PTHR22749:SF6">
    <property type="entry name" value="RIBOFLAVIN KINASE"/>
    <property type="match status" value="1"/>
</dbReference>